<dbReference type="Proteomes" id="UP000829758">
    <property type="component" value="Chromosome"/>
</dbReference>
<dbReference type="GO" id="GO:0008360">
    <property type="term" value="P:regulation of cell shape"/>
    <property type="evidence" value="ECO:0007669"/>
    <property type="project" value="UniProtKB-KW"/>
</dbReference>
<dbReference type="RefSeq" id="WP_227928147.1">
    <property type="nucleotide sequence ID" value="NZ_CP094984.1"/>
</dbReference>
<dbReference type="Gene3D" id="3.40.630.30">
    <property type="match status" value="1"/>
</dbReference>
<proteinExistence type="inferred from homology"/>
<dbReference type="PROSITE" id="PS51191">
    <property type="entry name" value="FEMABX"/>
    <property type="match status" value="1"/>
</dbReference>
<dbReference type="InterPro" id="IPR050644">
    <property type="entry name" value="PG_Glycine_Bridge_Synth"/>
</dbReference>
<dbReference type="InterPro" id="IPR003447">
    <property type="entry name" value="FEMABX"/>
</dbReference>
<comment type="similarity">
    <text evidence="1">Belongs to the FemABX family.</text>
</comment>
<protein>
    <submittedName>
        <fullName evidence="8">Aminoacyltransferase</fullName>
    </submittedName>
</protein>
<evidence type="ECO:0000256" key="5">
    <source>
        <dbReference type="ARBA" id="ARBA00023315"/>
    </source>
</evidence>
<gene>
    <name evidence="8" type="ORF">LJ755_04845</name>
    <name evidence="9" type="ORF">MUK71_16070</name>
</gene>
<dbReference type="PANTHER" id="PTHR36174">
    <property type="entry name" value="LIPID II:GLYCINE GLYCYLTRANSFERASE"/>
    <property type="match status" value="1"/>
</dbReference>
<dbReference type="SUPFAM" id="SSF55729">
    <property type="entry name" value="Acyl-CoA N-acyltransferases (Nat)"/>
    <property type="match status" value="1"/>
</dbReference>
<dbReference type="EMBL" id="JAJFZT010000002">
    <property type="protein sequence ID" value="MCC3272055.1"/>
    <property type="molecule type" value="Genomic_DNA"/>
</dbReference>
<keyword evidence="3" id="KW-0133">Cell shape</keyword>
<keyword evidence="5" id="KW-0012">Acyltransferase</keyword>
<organism evidence="8 11">
    <name type="scientific">Arthrobacter zhangbolii</name>
    <dbReference type="NCBI Taxonomy" id="2886936"/>
    <lineage>
        <taxon>Bacteria</taxon>
        <taxon>Bacillati</taxon>
        <taxon>Actinomycetota</taxon>
        <taxon>Actinomycetes</taxon>
        <taxon>Micrococcales</taxon>
        <taxon>Micrococcaceae</taxon>
        <taxon>Arthrobacter</taxon>
    </lineage>
</organism>
<dbReference type="Pfam" id="PF13480">
    <property type="entry name" value="Acetyltransf_6"/>
    <property type="match status" value="1"/>
</dbReference>
<evidence type="ECO:0000256" key="6">
    <source>
        <dbReference type="ARBA" id="ARBA00023316"/>
    </source>
</evidence>
<dbReference type="GO" id="GO:0071555">
    <property type="term" value="P:cell wall organization"/>
    <property type="evidence" value="ECO:0007669"/>
    <property type="project" value="UniProtKB-KW"/>
</dbReference>
<keyword evidence="2" id="KW-0808">Transferase</keyword>
<keyword evidence="6" id="KW-0961">Cell wall biogenesis/degradation</keyword>
<dbReference type="InterPro" id="IPR038740">
    <property type="entry name" value="BioF2-like_GNAT_dom"/>
</dbReference>
<evidence type="ECO:0000256" key="3">
    <source>
        <dbReference type="ARBA" id="ARBA00022960"/>
    </source>
</evidence>
<keyword evidence="4" id="KW-0573">Peptidoglycan synthesis</keyword>
<evidence type="ECO:0000256" key="4">
    <source>
        <dbReference type="ARBA" id="ARBA00022984"/>
    </source>
</evidence>
<dbReference type="PANTHER" id="PTHR36174:SF1">
    <property type="entry name" value="LIPID II:GLYCINE GLYCYLTRANSFERASE"/>
    <property type="match status" value="1"/>
</dbReference>
<reference evidence="8" key="1">
    <citation type="submission" date="2021-10" db="EMBL/GenBank/DDBJ databases">
        <title>Novel species in genus Arthrobacter.</title>
        <authorList>
            <person name="Liu Y."/>
        </authorList>
    </citation>
    <scope>NUCLEOTIDE SEQUENCE</scope>
    <source>
        <strain evidence="10">zg-Y462</strain>
        <strain evidence="8">Zg-Y462</strain>
    </source>
</reference>
<name>A0A9X1M788_9MICC</name>
<feature type="domain" description="BioF2-like acetyltransferase" evidence="7">
    <location>
        <begin position="153"/>
        <end position="278"/>
    </location>
</feature>
<accession>A0A9X1M788</accession>
<dbReference type="EMBL" id="CP094984">
    <property type="protein sequence ID" value="UON92070.1"/>
    <property type="molecule type" value="Genomic_DNA"/>
</dbReference>
<dbReference type="Proteomes" id="UP001155145">
    <property type="component" value="Unassembled WGS sequence"/>
</dbReference>
<evidence type="ECO:0000256" key="1">
    <source>
        <dbReference type="ARBA" id="ARBA00009943"/>
    </source>
</evidence>
<evidence type="ECO:0000313" key="9">
    <source>
        <dbReference type="EMBL" id="UON92070.1"/>
    </source>
</evidence>
<sequence>MTPVPYRSEQLSHEEFEALAAAHPDVVIPLEQTPYWADFERKLGRTPYGIWAYYDGGTLVAVASYLRSDRRLRPSLVVVNGPTWFTTRTHNAEARLVATVQEQFRADPAVDPLYVRMQVAHPQPPVTGPLEHGWYEREIVVDLTPDTDAIFASFRSNARNLIRKAEKLGVEVRTIEPERWAEVFRTELFPIMQETAARDGFSSFESTFYETLLTELGQYLRLMVAYVDNRPVSWLITTEYRGYSVYYFAASSHSARKTNAPYLLLWEAFKVLKEAGNTACGLTGIVSENYPGLINVTTFKRNFSKTVVTIPTTYDIPLHPRRYALVAAALRLRREAPQKLRALPASAKARAAAITGRKGGQAPQ</sequence>
<evidence type="ECO:0000259" key="7">
    <source>
        <dbReference type="Pfam" id="PF13480"/>
    </source>
</evidence>
<evidence type="ECO:0000313" key="11">
    <source>
        <dbReference type="Proteomes" id="UP001155145"/>
    </source>
</evidence>
<evidence type="ECO:0000313" key="10">
    <source>
        <dbReference type="Proteomes" id="UP000829758"/>
    </source>
</evidence>
<evidence type="ECO:0000256" key="2">
    <source>
        <dbReference type="ARBA" id="ARBA00022679"/>
    </source>
</evidence>
<evidence type="ECO:0000313" key="8">
    <source>
        <dbReference type="EMBL" id="MCC3272055.1"/>
    </source>
</evidence>
<dbReference type="InterPro" id="IPR016181">
    <property type="entry name" value="Acyl_CoA_acyltransferase"/>
</dbReference>
<keyword evidence="10" id="KW-1185">Reference proteome</keyword>
<dbReference type="AlphaFoldDB" id="A0A9X1M788"/>
<dbReference type="GO" id="GO:0009252">
    <property type="term" value="P:peptidoglycan biosynthetic process"/>
    <property type="evidence" value="ECO:0007669"/>
    <property type="project" value="UniProtKB-KW"/>
</dbReference>
<dbReference type="GO" id="GO:0016755">
    <property type="term" value="F:aminoacyltransferase activity"/>
    <property type="evidence" value="ECO:0007669"/>
    <property type="project" value="InterPro"/>
</dbReference>